<reference evidence="1 2" key="1">
    <citation type="journal article" date="2015" name="Genome Announc.">
        <title>Closed Genome Sequence of Octadecabacter temperatus SB1, the First Mesophilic Species of the Genus Octadecabacter.</title>
        <authorList>
            <person name="Voget S."/>
            <person name="Billerbeck S."/>
            <person name="Simon M."/>
            <person name="Daniel R."/>
        </authorList>
    </citation>
    <scope>NUCLEOTIDE SEQUENCE [LARGE SCALE GENOMIC DNA]</scope>
    <source>
        <strain evidence="1 2">SB1</strain>
    </source>
</reference>
<dbReference type="Proteomes" id="UP000067444">
    <property type="component" value="Chromosome"/>
</dbReference>
<dbReference type="EMBL" id="CP012160">
    <property type="protein sequence ID" value="AKS44927.1"/>
    <property type="molecule type" value="Genomic_DNA"/>
</dbReference>
<dbReference type="AlphaFoldDB" id="A0A0K0Y1Z3"/>
<dbReference type="KEGG" id="otm:OSB_03600"/>
<organism evidence="1 2">
    <name type="scientific">Octadecabacter temperatus</name>
    <dbReference type="NCBI Taxonomy" id="1458307"/>
    <lineage>
        <taxon>Bacteria</taxon>
        <taxon>Pseudomonadati</taxon>
        <taxon>Pseudomonadota</taxon>
        <taxon>Alphaproteobacteria</taxon>
        <taxon>Rhodobacterales</taxon>
        <taxon>Roseobacteraceae</taxon>
        <taxon>Octadecabacter</taxon>
    </lineage>
</organism>
<protein>
    <submittedName>
        <fullName evidence="1">Uncharacterized protein</fullName>
    </submittedName>
</protein>
<accession>A0A0K0Y1Z3</accession>
<proteinExistence type="predicted"/>
<evidence type="ECO:0000313" key="1">
    <source>
        <dbReference type="EMBL" id="AKS44927.1"/>
    </source>
</evidence>
<keyword evidence="2" id="KW-1185">Reference proteome</keyword>
<gene>
    <name evidence="1" type="ORF">OSB_03600</name>
</gene>
<name>A0A0K0Y1Z3_9RHOB</name>
<sequence length="55" mass="6132">MSKPDTIAPKMPVHGPNRTLIDPDDAAAQPLIADLYRCRKKLKVGEFKECGQNRP</sequence>
<evidence type="ECO:0000313" key="2">
    <source>
        <dbReference type="Proteomes" id="UP000067444"/>
    </source>
</evidence>